<protein>
    <recommendedName>
        <fullName evidence="6">MYND-type domain-containing protein</fullName>
    </recommendedName>
</protein>
<dbReference type="EMBL" id="OC000363">
    <property type="protein sequence ID" value="CAD7257053.1"/>
    <property type="molecule type" value="Genomic_DNA"/>
</dbReference>
<dbReference type="GO" id="GO:0008270">
    <property type="term" value="F:zinc ion binding"/>
    <property type="evidence" value="ECO:0007669"/>
    <property type="project" value="UniProtKB-KW"/>
</dbReference>
<dbReference type="PROSITE" id="PS50865">
    <property type="entry name" value="ZF_MYND_2"/>
    <property type="match status" value="1"/>
</dbReference>
<evidence type="ECO:0000256" key="3">
    <source>
        <dbReference type="ARBA" id="ARBA00022833"/>
    </source>
</evidence>
<evidence type="ECO:0000259" key="6">
    <source>
        <dbReference type="PROSITE" id="PS50865"/>
    </source>
</evidence>
<evidence type="ECO:0000313" key="7">
    <source>
        <dbReference type="EMBL" id="CAD7257053.1"/>
    </source>
</evidence>
<dbReference type="Gene3D" id="6.10.140.2220">
    <property type="match status" value="1"/>
</dbReference>
<dbReference type="InterPro" id="IPR002893">
    <property type="entry name" value="Znf_MYND"/>
</dbReference>
<dbReference type="PROSITE" id="PS01360">
    <property type="entry name" value="ZF_MYND_1"/>
    <property type="match status" value="1"/>
</dbReference>
<sequence length="244" mass="26938">MGRAAQEPGEPGGCLVGQLEWDGDGAKQNTNVTVYEFSPLPEGPEVSDRFSYKNETGLELESPRLVVVPIYPHLPIPPSHQDESLGRKTGYCLPGTHRLDQKSSGFPFVKKELDATAKIFCFVTSPTLLGDGQMEVEACAVCMQPANQRCSGCHVIYYCSRDHQKSDWKLHRGKCVPFKEVSPNLRGGRVENPLGKTSPSSPDRDLNLDIPVLSSRAQHDKRVSQLRHRGGLYLHGSSSVRKVK</sequence>
<feature type="region of interest" description="Disordered" evidence="5">
    <location>
        <begin position="186"/>
        <end position="208"/>
    </location>
</feature>
<gene>
    <name evidence="7" type="ORF">TSIB3V08_LOCUS1328</name>
</gene>
<reference evidence="7" key="1">
    <citation type="submission" date="2020-11" db="EMBL/GenBank/DDBJ databases">
        <authorList>
            <person name="Tran Van P."/>
        </authorList>
    </citation>
    <scope>NUCLEOTIDE SEQUENCE</scope>
</reference>
<keyword evidence="2 4" id="KW-0863">Zinc-finger</keyword>
<evidence type="ECO:0000256" key="2">
    <source>
        <dbReference type="ARBA" id="ARBA00022771"/>
    </source>
</evidence>
<accession>A0A7R9AMW8</accession>
<evidence type="ECO:0000256" key="1">
    <source>
        <dbReference type="ARBA" id="ARBA00022723"/>
    </source>
</evidence>
<proteinExistence type="predicted"/>
<evidence type="ECO:0000256" key="4">
    <source>
        <dbReference type="PROSITE-ProRule" id="PRU00134"/>
    </source>
</evidence>
<name>A0A7R9AMW8_TIMSH</name>
<organism evidence="7">
    <name type="scientific">Timema shepardi</name>
    <name type="common">Walking stick</name>
    <dbReference type="NCBI Taxonomy" id="629360"/>
    <lineage>
        <taxon>Eukaryota</taxon>
        <taxon>Metazoa</taxon>
        <taxon>Ecdysozoa</taxon>
        <taxon>Arthropoda</taxon>
        <taxon>Hexapoda</taxon>
        <taxon>Insecta</taxon>
        <taxon>Pterygota</taxon>
        <taxon>Neoptera</taxon>
        <taxon>Polyneoptera</taxon>
        <taxon>Phasmatodea</taxon>
        <taxon>Timematodea</taxon>
        <taxon>Timematoidea</taxon>
        <taxon>Timematidae</taxon>
        <taxon>Timema</taxon>
    </lineage>
</organism>
<keyword evidence="3" id="KW-0862">Zinc</keyword>
<dbReference type="AlphaFoldDB" id="A0A7R9AMW8"/>
<feature type="domain" description="MYND-type" evidence="6">
    <location>
        <begin position="139"/>
        <end position="175"/>
    </location>
</feature>
<evidence type="ECO:0000256" key="5">
    <source>
        <dbReference type="SAM" id="MobiDB-lite"/>
    </source>
</evidence>
<dbReference type="SUPFAM" id="SSF144232">
    <property type="entry name" value="HIT/MYND zinc finger-like"/>
    <property type="match status" value="1"/>
</dbReference>
<dbReference type="Pfam" id="PF01753">
    <property type="entry name" value="zf-MYND"/>
    <property type="match status" value="1"/>
</dbReference>
<keyword evidence="1" id="KW-0479">Metal-binding</keyword>